<dbReference type="Gene3D" id="1.10.8.270">
    <property type="entry name" value="putative rabgap domain of human tbc1 domain family member 14 like domains"/>
    <property type="match status" value="1"/>
</dbReference>
<name>A0A1S8WZF7_OPIVI</name>
<keyword evidence="1" id="KW-0343">GTPase activation</keyword>
<feature type="domain" description="Rab-GAP TBC" evidence="3">
    <location>
        <begin position="225"/>
        <end position="477"/>
    </location>
</feature>
<gene>
    <name evidence="4" type="ORF">X801_04331</name>
</gene>
<sequence>LELRQCLFVPLREFELLSGQAGVIGYPAIVRHRRPCLFQLAQFETDYPKVPIKVGIIFTVVSPARKLTSDNQVVTVSSGDTRFFWDELVHNMLNSRQVPRSIQISKGRDLNSGFSEQGVDCARSYGFPAVNLWDFNSTRTDNSEVEMNCSQGQVANGPNGLLEHVGNLTELSHTTSNYERDWIRLFEPVVTNDDEGSDESRSQLERENTTVSLDDLRKHAVEGELRKCCFRSVCWRICLGLLPLDTELWHPTLQEQRKQFRKINACANDDPRFTNALDHPLALEHSSRWKHFFRMREIRQLIVQDVDRTFPNIHYFRDPDVQQAMINILQCYTEATGFDYQQGMHEILAPICFVLHWDSIAYQRVCEQNQISLPLRKHLAAVLDHRFMQADAFTIFLRVMTTIQKWYTCEQSTPVIAFLNDLHNRLLKNLDQKLYCHLKALDIHPALFGLRWIRLLFGHEFELHDLLYVWDCIFAVDNSFAFVRYVYVTMLKHLSPMLLSRDYSDCLFLLMRFPSDVDITRIIQNALNLYNPTMFPLADSTDPVGAISPKSDSDISQKTLTAQTTPRRKGKSFVRRWTLLKAPNLESMAENSRSATNLNAANWTNSEPGWHSEQPTPNIGSRQMIDPPLVPRGSITSLSNTTTDTKPDHIERIYRQCVQALESCSAHVDVLLCRSLDEINNARETTYLTDGSFAPATQCERLHLIKFELRRAQQMLDAIISEVGNDIRSPLVQRRIIPGGSSGNLGRPHKTVSRLATDQSDAASSLASDVDGNLPGHIQHGQENGLGIPPSDQHGSDAVKCKNIGAPGSFVRLQVLRNKKKHFAVVATTLTSEVHTAGFFRIELHANDNLENRDLAKCL</sequence>
<evidence type="ECO:0000256" key="2">
    <source>
        <dbReference type="SAM" id="MobiDB-lite"/>
    </source>
</evidence>
<dbReference type="PROSITE" id="PS50086">
    <property type="entry name" value="TBC_RABGAP"/>
    <property type="match status" value="1"/>
</dbReference>
<feature type="region of interest" description="Disordered" evidence="2">
    <location>
        <begin position="776"/>
        <end position="797"/>
    </location>
</feature>
<feature type="compositionally biased region" description="Polar residues" evidence="2">
    <location>
        <begin position="600"/>
        <end position="621"/>
    </location>
</feature>
<dbReference type="GO" id="GO:0005737">
    <property type="term" value="C:cytoplasm"/>
    <property type="evidence" value="ECO:0007669"/>
    <property type="project" value="UniProtKB-ARBA"/>
</dbReference>
<reference evidence="4 5" key="1">
    <citation type="submission" date="2015-03" db="EMBL/GenBank/DDBJ databases">
        <title>Draft genome of the nematode, Opisthorchis viverrini.</title>
        <authorList>
            <person name="Mitreva M."/>
        </authorList>
    </citation>
    <scope>NUCLEOTIDE SEQUENCE [LARGE SCALE GENOMIC DNA]</scope>
    <source>
        <strain evidence="4">Khon Kaen</strain>
    </source>
</reference>
<feature type="compositionally biased region" description="Polar residues" evidence="2">
    <location>
        <begin position="634"/>
        <end position="644"/>
    </location>
</feature>
<dbReference type="GO" id="GO:0005096">
    <property type="term" value="F:GTPase activator activity"/>
    <property type="evidence" value="ECO:0007669"/>
    <property type="project" value="UniProtKB-KW"/>
</dbReference>
<feature type="non-terminal residue" evidence="4">
    <location>
        <position position="1"/>
    </location>
</feature>
<proteinExistence type="predicted"/>
<dbReference type="EMBL" id="KV893046">
    <property type="protein sequence ID" value="OON19797.1"/>
    <property type="molecule type" value="Genomic_DNA"/>
</dbReference>
<organism evidence="4 5">
    <name type="scientific">Opisthorchis viverrini</name>
    <name type="common">Southeast Asian liver fluke</name>
    <dbReference type="NCBI Taxonomy" id="6198"/>
    <lineage>
        <taxon>Eukaryota</taxon>
        <taxon>Metazoa</taxon>
        <taxon>Spiralia</taxon>
        <taxon>Lophotrochozoa</taxon>
        <taxon>Platyhelminthes</taxon>
        <taxon>Trematoda</taxon>
        <taxon>Digenea</taxon>
        <taxon>Opisthorchiida</taxon>
        <taxon>Opisthorchiata</taxon>
        <taxon>Opisthorchiidae</taxon>
        <taxon>Opisthorchis</taxon>
    </lineage>
</organism>
<feature type="region of interest" description="Disordered" evidence="2">
    <location>
        <begin position="600"/>
        <end position="644"/>
    </location>
</feature>
<protein>
    <recommendedName>
        <fullName evidence="3">Rab-GAP TBC domain-containing protein</fullName>
    </recommendedName>
</protein>
<dbReference type="SUPFAM" id="SSF47923">
    <property type="entry name" value="Ypt/Rab-GAP domain of gyp1p"/>
    <property type="match status" value="2"/>
</dbReference>
<dbReference type="AlphaFoldDB" id="A0A1S8WZF7"/>
<dbReference type="Gene3D" id="1.10.472.80">
    <property type="entry name" value="Ypt/Rab-GAP domain of gyp1p, domain 3"/>
    <property type="match status" value="1"/>
</dbReference>
<dbReference type="Pfam" id="PF00566">
    <property type="entry name" value="RabGAP-TBC"/>
    <property type="match status" value="1"/>
</dbReference>
<feature type="region of interest" description="Disordered" evidence="2">
    <location>
        <begin position="546"/>
        <end position="571"/>
    </location>
</feature>
<dbReference type="PANTHER" id="PTHR22957">
    <property type="entry name" value="TBC1 DOMAIN FAMILY MEMBER GTPASE-ACTIVATING PROTEIN"/>
    <property type="match status" value="1"/>
</dbReference>
<dbReference type="FunFam" id="1.10.8.270:FF:000011">
    <property type="entry name" value="TBC1 domain family member 5"/>
    <property type="match status" value="1"/>
</dbReference>
<dbReference type="InterPro" id="IPR000195">
    <property type="entry name" value="Rab-GAP-TBC_dom"/>
</dbReference>
<dbReference type="InterPro" id="IPR035969">
    <property type="entry name" value="Rab-GAP_TBC_sf"/>
</dbReference>
<accession>A0A1S8WZF7</accession>
<evidence type="ECO:0000313" key="4">
    <source>
        <dbReference type="EMBL" id="OON19797.1"/>
    </source>
</evidence>
<dbReference type="Proteomes" id="UP000243686">
    <property type="component" value="Unassembled WGS sequence"/>
</dbReference>
<keyword evidence="5" id="KW-1185">Reference proteome</keyword>
<evidence type="ECO:0000256" key="1">
    <source>
        <dbReference type="ARBA" id="ARBA00022468"/>
    </source>
</evidence>
<evidence type="ECO:0000259" key="3">
    <source>
        <dbReference type="PROSITE" id="PS50086"/>
    </source>
</evidence>
<dbReference type="FunFam" id="1.10.472.80:FF:000038">
    <property type="entry name" value="TBC1 domain family member 5"/>
    <property type="match status" value="1"/>
</dbReference>
<dbReference type="PANTHER" id="PTHR22957:SF337">
    <property type="entry name" value="TBC1 DOMAIN FAMILY MEMBER 5"/>
    <property type="match status" value="1"/>
</dbReference>
<dbReference type="SMART" id="SM00164">
    <property type="entry name" value="TBC"/>
    <property type="match status" value="1"/>
</dbReference>
<evidence type="ECO:0000313" key="5">
    <source>
        <dbReference type="Proteomes" id="UP000243686"/>
    </source>
</evidence>
<feature type="compositionally biased region" description="Polar residues" evidence="2">
    <location>
        <begin position="554"/>
        <end position="565"/>
    </location>
</feature>